<evidence type="ECO:0000313" key="2">
    <source>
        <dbReference type="Proteomes" id="UP001432059"/>
    </source>
</evidence>
<organism evidence="1 2">
    <name type="scientific">Bergeyella porcorum</name>
    <dbReference type="NCBI Taxonomy" id="1735111"/>
    <lineage>
        <taxon>Bacteria</taxon>
        <taxon>Pseudomonadati</taxon>
        <taxon>Bacteroidota</taxon>
        <taxon>Flavobacteriia</taxon>
        <taxon>Flavobacteriales</taxon>
        <taxon>Weeksellaceae</taxon>
        <taxon>Bergeyella</taxon>
    </lineage>
</organism>
<dbReference type="InterPro" id="IPR024453">
    <property type="entry name" value="Peptidase_C92"/>
</dbReference>
<gene>
    <name evidence="1" type="ORF">BPO_1451</name>
</gene>
<dbReference type="Pfam" id="PF05708">
    <property type="entry name" value="Peptidase_C92"/>
    <property type="match status" value="1"/>
</dbReference>
<dbReference type="Proteomes" id="UP001432059">
    <property type="component" value="Chromosome"/>
</dbReference>
<sequence length="103" mass="11555">MNKITPLFLLALFSCNTQFFYKHAQNGDLIFVEAQKEKLSGAISRVTAKNDNVLSYDHLGLVETDGKNKYILHAAPENGSEKIPLKSFIKTNKKEIEPKAFIA</sequence>
<keyword evidence="2" id="KW-1185">Reference proteome</keyword>
<accession>A0AAU0F5N2</accession>
<dbReference type="InterPro" id="IPR038765">
    <property type="entry name" value="Papain-like_cys_pep_sf"/>
</dbReference>
<dbReference type="KEGG" id="bpor:BPO_1451"/>
<reference evidence="1" key="1">
    <citation type="submission" date="2023-10" db="EMBL/GenBank/DDBJ databases">
        <title>Characterization and whole genome sequencing of a novel strain of Bergeyella porcorum QD2021 isolated from pig.</title>
        <authorList>
            <person name="Liu G."/>
            <person name="Chen C."/>
            <person name="Han X."/>
        </authorList>
    </citation>
    <scope>NUCLEOTIDE SEQUENCE</scope>
    <source>
        <strain evidence="1">QD2021</strain>
    </source>
</reference>
<evidence type="ECO:0000313" key="1">
    <source>
        <dbReference type="EMBL" id="WOC52098.1"/>
    </source>
</evidence>
<name>A0AAU0F5N2_9FLAO</name>
<dbReference type="EMBL" id="CP136426">
    <property type="protein sequence ID" value="WOC52098.1"/>
    <property type="molecule type" value="Genomic_DNA"/>
</dbReference>
<dbReference type="RefSeq" id="WP_327983655.1">
    <property type="nucleotide sequence ID" value="NZ_CP136426.1"/>
</dbReference>
<dbReference type="PROSITE" id="PS51257">
    <property type="entry name" value="PROKAR_LIPOPROTEIN"/>
    <property type="match status" value="1"/>
</dbReference>
<protein>
    <submittedName>
        <fullName evidence="1">Uncharacterized protein</fullName>
    </submittedName>
</protein>
<proteinExistence type="predicted"/>
<dbReference type="SUPFAM" id="SSF54001">
    <property type="entry name" value="Cysteine proteinases"/>
    <property type="match status" value="1"/>
</dbReference>
<dbReference type="AlphaFoldDB" id="A0AAU0F5N2"/>
<dbReference type="Gene3D" id="3.90.1720.10">
    <property type="entry name" value="endopeptidase domain like (from Nostoc punctiforme)"/>
    <property type="match status" value="1"/>
</dbReference>